<reference evidence="2" key="1">
    <citation type="journal article" date="2022" name="bioRxiv">
        <title>Sequencing and chromosome-scale assembly of the giantPleurodeles waltlgenome.</title>
        <authorList>
            <person name="Brown T."/>
            <person name="Elewa A."/>
            <person name="Iarovenko S."/>
            <person name="Subramanian E."/>
            <person name="Araus A.J."/>
            <person name="Petzold A."/>
            <person name="Susuki M."/>
            <person name="Suzuki K.-i.T."/>
            <person name="Hayashi T."/>
            <person name="Toyoda A."/>
            <person name="Oliveira C."/>
            <person name="Osipova E."/>
            <person name="Leigh N.D."/>
            <person name="Simon A."/>
            <person name="Yun M.H."/>
        </authorList>
    </citation>
    <scope>NUCLEOTIDE SEQUENCE</scope>
    <source>
        <strain evidence="2">20211129_DDA</strain>
        <tissue evidence="2">Liver</tissue>
    </source>
</reference>
<evidence type="ECO:0000256" key="1">
    <source>
        <dbReference type="SAM" id="MobiDB-lite"/>
    </source>
</evidence>
<protein>
    <submittedName>
        <fullName evidence="2">Uncharacterized protein</fullName>
    </submittedName>
</protein>
<evidence type="ECO:0000313" key="3">
    <source>
        <dbReference type="Proteomes" id="UP001066276"/>
    </source>
</evidence>
<feature type="region of interest" description="Disordered" evidence="1">
    <location>
        <begin position="1"/>
        <end position="26"/>
    </location>
</feature>
<sequence>MIEGTGGDLRLEGSHNARPSGDAGGRETQLAYLLIEKAARAVRRLPPSHNWQCEGFRSASGLGRKKG</sequence>
<gene>
    <name evidence="2" type="ORF">NDU88_010341</name>
</gene>
<dbReference type="EMBL" id="JANPWB010000010">
    <property type="protein sequence ID" value="KAJ1144039.1"/>
    <property type="molecule type" value="Genomic_DNA"/>
</dbReference>
<comment type="caution">
    <text evidence="2">The sequence shown here is derived from an EMBL/GenBank/DDBJ whole genome shotgun (WGS) entry which is preliminary data.</text>
</comment>
<organism evidence="2 3">
    <name type="scientific">Pleurodeles waltl</name>
    <name type="common">Iberian ribbed newt</name>
    <dbReference type="NCBI Taxonomy" id="8319"/>
    <lineage>
        <taxon>Eukaryota</taxon>
        <taxon>Metazoa</taxon>
        <taxon>Chordata</taxon>
        <taxon>Craniata</taxon>
        <taxon>Vertebrata</taxon>
        <taxon>Euteleostomi</taxon>
        <taxon>Amphibia</taxon>
        <taxon>Batrachia</taxon>
        <taxon>Caudata</taxon>
        <taxon>Salamandroidea</taxon>
        <taxon>Salamandridae</taxon>
        <taxon>Pleurodelinae</taxon>
        <taxon>Pleurodeles</taxon>
    </lineage>
</organism>
<name>A0AAV7QW39_PLEWA</name>
<dbReference type="Proteomes" id="UP001066276">
    <property type="component" value="Chromosome 6"/>
</dbReference>
<keyword evidence="3" id="KW-1185">Reference proteome</keyword>
<accession>A0AAV7QW39</accession>
<dbReference type="AlphaFoldDB" id="A0AAV7QW39"/>
<proteinExistence type="predicted"/>
<evidence type="ECO:0000313" key="2">
    <source>
        <dbReference type="EMBL" id="KAJ1144039.1"/>
    </source>
</evidence>